<feature type="transmembrane region" description="Helical" evidence="7">
    <location>
        <begin position="78"/>
        <end position="100"/>
    </location>
</feature>
<evidence type="ECO:0000256" key="3">
    <source>
        <dbReference type="ARBA" id="ARBA00022692"/>
    </source>
</evidence>
<reference evidence="9 10" key="1">
    <citation type="submission" date="2020-08" db="EMBL/GenBank/DDBJ databases">
        <title>Sequencing the genomes of 1000 actinobacteria strains.</title>
        <authorList>
            <person name="Klenk H.-P."/>
        </authorList>
    </citation>
    <scope>NUCLEOTIDE SEQUENCE [LARGE SCALE GENOMIC DNA]</scope>
    <source>
        <strain evidence="9 10">DSM 17945</strain>
    </source>
</reference>
<keyword evidence="1 7" id="KW-1003">Cell membrane</keyword>
<evidence type="ECO:0000313" key="9">
    <source>
        <dbReference type="EMBL" id="MBB5849357.1"/>
    </source>
</evidence>
<dbReference type="RefSeq" id="WP_158493711.1">
    <property type="nucleotide sequence ID" value="NZ_BAABAG010000012.1"/>
</dbReference>
<keyword evidence="6 7" id="KW-0131">Cell cycle</keyword>
<dbReference type="Pfam" id="PF06781">
    <property type="entry name" value="CrgA"/>
    <property type="match status" value="1"/>
</dbReference>
<evidence type="ECO:0000256" key="4">
    <source>
        <dbReference type="ARBA" id="ARBA00022989"/>
    </source>
</evidence>
<protein>
    <recommendedName>
        <fullName evidence="7">Cell division protein CrgA</fullName>
    </recommendedName>
</protein>
<dbReference type="GO" id="GO:0051301">
    <property type="term" value="P:cell division"/>
    <property type="evidence" value="ECO:0007669"/>
    <property type="project" value="UniProtKB-UniRule"/>
</dbReference>
<name>A0A7W9JL98_9MICC</name>
<evidence type="ECO:0000256" key="5">
    <source>
        <dbReference type="ARBA" id="ARBA00023136"/>
    </source>
</evidence>
<evidence type="ECO:0000256" key="8">
    <source>
        <dbReference type="SAM" id="MobiDB-lite"/>
    </source>
</evidence>
<feature type="compositionally biased region" description="Basic and acidic residues" evidence="8">
    <location>
        <begin position="15"/>
        <end position="24"/>
    </location>
</feature>
<keyword evidence="4 7" id="KW-1133">Transmembrane helix</keyword>
<comment type="similarity">
    <text evidence="7">Belongs to the CrgA family.</text>
</comment>
<dbReference type="EMBL" id="JACHMW010000001">
    <property type="protein sequence ID" value="MBB5849357.1"/>
    <property type="molecule type" value="Genomic_DNA"/>
</dbReference>
<keyword evidence="3 7" id="KW-0812">Transmembrane</keyword>
<sequence length="105" mass="11464">MAAPSGKRKDSARRKHEELEDARRGARRGSSAVTTDLGDVDPGPKPLSPVYKAVMFGLMIVGLLWIVVYYLTQGLFPIVAIGGWNILVGFGIALVGFLMMSRWSE</sequence>
<proteinExistence type="inferred from homology"/>
<feature type="transmembrane region" description="Helical" evidence="7">
    <location>
        <begin position="53"/>
        <end position="72"/>
    </location>
</feature>
<gene>
    <name evidence="7" type="primary">crgA</name>
    <name evidence="9" type="ORF">HDA33_001921</name>
</gene>
<accession>A0A7W9JL98</accession>
<dbReference type="HAMAP" id="MF_00631">
    <property type="entry name" value="CrgA"/>
    <property type="match status" value="1"/>
</dbReference>
<comment type="caution">
    <text evidence="9">The sequence shown here is derived from an EMBL/GenBank/DDBJ whole genome shotgun (WGS) entry which is preliminary data.</text>
</comment>
<evidence type="ECO:0000256" key="2">
    <source>
        <dbReference type="ARBA" id="ARBA00022618"/>
    </source>
</evidence>
<evidence type="ECO:0000256" key="6">
    <source>
        <dbReference type="ARBA" id="ARBA00023306"/>
    </source>
</evidence>
<dbReference type="AlphaFoldDB" id="A0A7W9JL98"/>
<evidence type="ECO:0000256" key="1">
    <source>
        <dbReference type="ARBA" id="ARBA00022475"/>
    </source>
</evidence>
<organism evidence="9 10">
    <name type="scientific">Micrococcus endophyticus</name>
    <dbReference type="NCBI Taxonomy" id="455343"/>
    <lineage>
        <taxon>Bacteria</taxon>
        <taxon>Bacillati</taxon>
        <taxon>Actinomycetota</taxon>
        <taxon>Actinomycetes</taxon>
        <taxon>Micrococcales</taxon>
        <taxon>Micrococcaceae</taxon>
        <taxon>Micrococcus</taxon>
    </lineage>
</organism>
<dbReference type="GO" id="GO:0005886">
    <property type="term" value="C:plasma membrane"/>
    <property type="evidence" value="ECO:0007669"/>
    <property type="project" value="UniProtKB-SubCell"/>
</dbReference>
<evidence type="ECO:0000256" key="7">
    <source>
        <dbReference type="HAMAP-Rule" id="MF_00631"/>
    </source>
</evidence>
<keyword evidence="5 7" id="KW-0472">Membrane</keyword>
<feature type="region of interest" description="Disordered" evidence="8">
    <location>
        <begin position="1"/>
        <end position="45"/>
    </location>
</feature>
<keyword evidence="2 7" id="KW-0132">Cell division</keyword>
<keyword evidence="10" id="KW-1185">Reference proteome</keyword>
<dbReference type="Proteomes" id="UP000567246">
    <property type="component" value="Unassembled WGS sequence"/>
</dbReference>
<comment type="function">
    <text evidence="7">Involved in cell division.</text>
</comment>
<dbReference type="InterPro" id="IPR009619">
    <property type="entry name" value="CrgA"/>
</dbReference>
<comment type="subcellular location">
    <subcellularLocation>
        <location evidence="7">Cell membrane</location>
        <topology evidence="7">Multi-pass membrane protein</topology>
    </subcellularLocation>
</comment>
<evidence type="ECO:0000313" key="10">
    <source>
        <dbReference type="Proteomes" id="UP000567246"/>
    </source>
</evidence>